<evidence type="ECO:0000256" key="1">
    <source>
        <dbReference type="ARBA" id="ARBA00005104"/>
    </source>
</evidence>
<dbReference type="GO" id="GO:0008686">
    <property type="term" value="F:3,4-dihydroxy-2-butanone-4-phosphate synthase activity"/>
    <property type="evidence" value="ECO:0007669"/>
    <property type="project" value="UniProtKB-EC"/>
</dbReference>
<reference evidence="7" key="1">
    <citation type="journal article" date="2014" name="Genome Biol. Evol.">
        <title>Pangenome evidence for extensive interdomain horizontal transfer affecting lineage core and shell genes in uncultured planktonic thaumarchaeota and euryarchaeota.</title>
        <authorList>
            <person name="Deschamps P."/>
            <person name="Zivanovic Y."/>
            <person name="Moreira D."/>
            <person name="Rodriguez-Valera F."/>
            <person name="Lopez-Garcia P."/>
        </authorList>
    </citation>
    <scope>NUCLEOTIDE SEQUENCE</scope>
</reference>
<evidence type="ECO:0000256" key="5">
    <source>
        <dbReference type="ARBA" id="ARBA00023211"/>
    </source>
</evidence>
<dbReference type="EC" id="4.1.99.12" evidence="7"/>
<dbReference type="GO" id="GO:0009231">
    <property type="term" value="P:riboflavin biosynthetic process"/>
    <property type="evidence" value="ECO:0007669"/>
    <property type="project" value="UniProtKB-UniPathway"/>
</dbReference>
<evidence type="ECO:0000313" key="7">
    <source>
        <dbReference type="EMBL" id="AIF12074.1"/>
    </source>
</evidence>
<dbReference type="PANTHER" id="PTHR21327">
    <property type="entry name" value="GTP CYCLOHYDROLASE II-RELATED"/>
    <property type="match status" value="1"/>
</dbReference>
<dbReference type="UniPathway" id="UPA00275"/>
<dbReference type="InterPro" id="IPR017945">
    <property type="entry name" value="DHBP_synth_RibB-like_a/b_dom"/>
</dbReference>
<gene>
    <name evidence="7" type="primary">RIB3</name>
    <name evidence="7" type="synonym">ribB</name>
</gene>
<evidence type="ECO:0000256" key="6">
    <source>
        <dbReference type="ARBA" id="ARBA00023239"/>
    </source>
</evidence>
<keyword evidence="6 7" id="KW-0456">Lyase</keyword>
<dbReference type="Pfam" id="PF00926">
    <property type="entry name" value="DHBP_synthase"/>
    <property type="match status" value="1"/>
</dbReference>
<keyword evidence="4" id="KW-0460">Magnesium</keyword>
<dbReference type="GO" id="GO:0005829">
    <property type="term" value="C:cytosol"/>
    <property type="evidence" value="ECO:0007669"/>
    <property type="project" value="TreeGrafter"/>
</dbReference>
<dbReference type="GO" id="GO:0046872">
    <property type="term" value="F:metal ion binding"/>
    <property type="evidence" value="ECO:0007669"/>
    <property type="project" value="UniProtKB-KW"/>
</dbReference>
<comment type="pathway">
    <text evidence="1">Cofactor biosynthesis; riboflavin biosynthesis.</text>
</comment>
<evidence type="ECO:0000256" key="4">
    <source>
        <dbReference type="ARBA" id="ARBA00022842"/>
    </source>
</evidence>
<name>A0A075H7S1_9ARCH</name>
<dbReference type="AlphaFoldDB" id="A0A075H7S1"/>
<evidence type="ECO:0000256" key="3">
    <source>
        <dbReference type="ARBA" id="ARBA00022723"/>
    </source>
</evidence>
<keyword evidence="5" id="KW-0464">Manganese</keyword>
<accession>A0A075H7S1</accession>
<proteinExistence type="predicted"/>
<sequence>MNKQPNMTEIIENFHNGEFIFLHDDDSRENETDIMLAAKHVTPKKINQMRQLGGGLLCVGISPDIGSKLNLSYMWDILLQTKSPSLSNLVNTNRNTSQRSTHSITFNHRTLGGATDLQRSNTISSLHELCKNYNSNNNLSRDFHSMFESPGHLQMLIGSPGLLKSREGHTELSLFLCEVSNLIPIVIMCEILDNQTFTAKSAVDCEQLAKENNITFIEANTILDYYKTNFNNGPGET</sequence>
<protein>
    <submittedName>
        <fullName evidence="7">3,4-dihydroxy-2-butanone 4-phosphate synthase (RibB, RIB3)</fullName>
        <ecNumber evidence="7">4.1.99.12</ecNumber>
    </submittedName>
</protein>
<evidence type="ECO:0000256" key="2">
    <source>
        <dbReference type="ARBA" id="ARBA00022619"/>
    </source>
</evidence>
<dbReference type="PANTHER" id="PTHR21327:SF46">
    <property type="entry name" value="3,4-DIHYDROXY-2-BUTANONE 4-PHOSPHATE SYNTHASE"/>
    <property type="match status" value="1"/>
</dbReference>
<keyword evidence="3" id="KW-0479">Metal-binding</keyword>
<dbReference type="SUPFAM" id="SSF55821">
    <property type="entry name" value="YrdC/RibB"/>
    <property type="match status" value="1"/>
</dbReference>
<dbReference type="InterPro" id="IPR000422">
    <property type="entry name" value="DHBP_synthase_RibB"/>
</dbReference>
<dbReference type="Gene3D" id="3.90.870.10">
    <property type="entry name" value="DHBP synthase"/>
    <property type="match status" value="1"/>
</dbReference>
<dbReference type="EMBL" id="KF900936">
    <property type="protein sequence ID" value="AIF12074.1"/>
    <property type="molecule type" value="Genomic_DNA"/>
</dbReference>
<keyword evidence="2" id="KW-0686">Riboflavin biosynthesis</keyword>
<organism evidence="7">
    <name type="scientific">uncultured marine thaumarchaeote KM3_54_F04</name>
    <dbReference type="NCBI Taxonomy" id="1456191"/>
    <lineage>
        <taxon>Archaea</taxon>
        <taxon>Nitrososphaerota</taxon>
        <taxon>environmental samples</taxon>
    </lineage>
</organism>